<protein>
    <submittedName>
        <fullName evidence="9">PspC domain-containing protein</fullName>
    </submittedName>
</protein>
<feature type="domain" description="Phage shock protein PspC N-terminal" evidence="8">
    <location>
        <begin position="16"/>
        <end position="71"/>
    </location>
</feature>
<evidence type="ECO:0000313" key="10">
    <source>
        <dbReference type="Proteomes" id="UP000694300"/>
    </source>
</evidence>
<keyword evidence="5 7" id="KW-0472">Membrane</keyword>
<evidence type="ECO:0000256" key="1">
    <source>
        <dbReference type="ARBA" id="ARBA00004162"/>
    </source>
</evidence>
<feature type="region of interest" description="Disordered" evidence="6">
    <location>
        <begin position="117"/>
        <end position="192"/>
    </location>
</feature>
<keyword evidence="10" id="KW-1185">Reference proteome</keyword>
<gene>
    <name evidence="9" type="ORF">I4I82_29095</name>
</gene>
<dbReference type="InterPro" id="IPR007168">
    <property type="entry name" value="Phageshock_PspC_N"/>
</dbReference>
<dbReference type="Proteomes" id="UP000694300">
    <property type="component" value="Unassembled WGS sequence"/>
</dbReference>
<comment type="caution">
    <text evidence="9">The sequence shown here is derived from an EMBL/GenBank/DDBJ whole genome shotgun (WGS) entry which is preliminary data.</text>
</comment>
<evidence type="ECO:0000256" key="3">
    <source>
        <dbReference type="ARBA" id="ARBA00022692"/>
    </source>
</evidence>
<organism evidence="9 10">
    <name type="scientific">Pseudonocardia oceani</name>
    <dbReference type="NCBI Taxonomy" id="2792013"/>
    <lineage>
        <taxon>Bacteria</taxon>
        <taxon>Bacillati</taxon>
        <taxon>Actinomycetota</taxon>
        <taxon>Actinomycetes</taxon>
        <taxon>Pseudonocardiales</taxon>
        <taxon>Pseudonocardiaceae</taxon>
        <taxon>Pseudonocardia</taxon>
    </lineage>
</organism>
<evidence type="ECO:0000256" key="5">
    <source>
        <dbReference type="ARBA" id="ARBA00023136"/>
    </source>
</evidence>
<evidence type="ECO:0000256" key="7">
    <source>
        <dbReference type="SAM" id="Phobius"/>
    </source>
</evidence>
<dbReference type="RefSeq" id="WP_218591947.1">
    <property type="nucleotide sequence ID" value="NZ_JADQDE010000276.1"/>
</dbReference>
<evidence type="ECO:0000313" key="9">
    <source>
        <dbReference type="EMBL" id="MBW0131703.1"/>
    </source>
</evidence>
<feature type="compositionally biased region" description="Basic residues" evidence="6">
    <location>
        <begin position="180"/>
        <end position="192"/>
    </location>
</feature>
<name>A0ABS6UHJ0_9PSEU</name>
<keyword evidence="2" id="KW-1003">Cell membrane</keyword>
<dbReference type="EMBL" id="JADQDF010000001">
    <property type="protein sequence ID" value="MBW0131703.1"/>
    <property type="molecule type" value="Genomic_DNA"/>
</dbReference>
<dbReference type="PANTHER" id="PTHR33885:SF3">
    <property type="entry name" value="PHAGE SHOCK PROTEIN C"/>
    <property type="match status" value="1"/>
</dbReference>
<dbReference type="InterPro" id="IPR052027">
    <property type="entry name" value="PspC"/>
</dbReference>
<evidence type="ECO:0000259" key="8">
    <source>
        <dbReference type="Pfam" id="PF04024"/>
    </source>
</evidence>
<feature type="transmembrane region" description="Helical" evidence="7">
    <location>
        <begin position="46"/>
        <end position="70"/>
    </location>
</feature>
<dbReference type="Pfam" id="PF04024">
    <property type="entry name" value="PspC"/>
    <property type="match status" value="1"/>
</dbReference>
<keyword evidence="4 7" id="KW-1133">Transmembrane helix</keyword>
<accession>A0ABS6UHJ0</accession>
<evidence type="ECO:0000256" key="6">
    <source>
        <dbReference type="SAM" id="MobiDB-lite"/>
    </source>
</evidence>
<evidence type="ECO:0000256" key="2">
    <source>
        <dbReference type="ARBA" id="ARBA00022475"/>
    </source>
</evidence>
<comment type="subcellular location">
    <subcellularLocation>
        <location evidence="1">Cell membrane</location>
        <topology evidence="1">Single-pass membrane protein</topology>
    </subcellularLocation>
</comment>
<evidence type="ECO:0000256" key="4">
    <source>
        <dbReference type="ARBA" id="ARBA00022989"/>
    </source>
</evidence>
<dbReference type="PANTHER" id="PTHR33885">
    <property type="entry name" value="PHAGE SHOCK PROTEIN C"/>
    <property type="match status" value="1"/>
</dbReference>
<keyword evidence="3 7" id="KW-0812">Transmembrane</keyword>
<reference evidence="9 10" key="1">
    <citation type="submission" date="2020-11" db="EMBL/GenBank/DDBJ databases">
        <title>Pseudonocardia abyssalis sp. nov. and Pseudonocardia oceani sp. nov., description and phylogenomic analysis of two novel actinomycetes isolated from the deep Southern Ocean.</title>
        <authorList>
            <person name="Parra J."/>
        </authorList>
    </citation>
    <scope>NUCLEOTIDE SEQUENCE [LARGE SCALE GENOMIC DNA]</scope>
    <source>
        <strain evidence="10">KRD185</strain>
    </source>
</reference>
<sequence>MTNGDDRPVAGTNDGRVRRSRHDRIVGGVCAGIAQHLGVDPTVVRLVALLLLVVSGGTALLAYLAAWVLLPGGGPGSGEAGPVVPPRLTAADLDIESPDRQVGADWRTAGVELRTLVGGLRPPPPDVRKVGSGSPLDRADAAATALGDRLRDPQVQADARRAATSLSTALGSTVDELARRTRRGSPRSRPGR</sequence>
<proteinExistence type="predicted"/>